<sequence>MTDGDDPDDASALGTCPACGNPMAMTVVLGPGDAYATPCGCRIIPDSSPASDPPGARSDLE</sequence>
<dbReference type="RefSeq" id="WP_176393162.1">
    <property type="nucleotide sequence ID" value="NZ_MWPH01000001.1"/>
</dbReference>
<protein>
    <recommendedName>
        <fullName evidence="3">Transcription factor zinc-finger domain-containing protein</fullName>
    </recommendedName>
</protein>
<organism evidence="1 2">
    <name type="scientific">Natronolimnobius baerhuensis</name>
    <dbReference type="NCBI Taxonomy" id="253108"/>
    <lineage>
        <taxon>Archaea</taxon>
        <taxon>Methanobacteriati</taxon>
        <taxon>Methanobacteriota</taxon>
        <taxon>Stenosarchaea group</taxon>
        <taxon>Halobacteria</taxon>
        <taxon>Halobacteriales</taxon>
        <taxon>Natrialbaceae</taxon>
        <taxon>Natronolimnobius</taxon>
    </lineage>
</organism>
<proteinExistence type="predicted"/>
<comment type="caution">
    <text evidence="1">The sequence shown here is derived from an EMBL/GenBank/DDBJ whole genome shotgun (WGS) entry which is preliminary data.</text>
</comment>
<evidence type="ECO:0000313" key="2">
    <source>
        <dbReference type="Proteomes" id="UP000196084"/>
    </source>
</evidence>
<reference evidence="1 2" key="1">
    <citation type="submission" date="2017-02" db="EMBL/GenBank/DDBJ databases">
        <title>Natronthermophilus aegyptiacus gen. nov.,sp. nov., an aerobic, extremely halophilic alkalithermophilic archaeon isolated from the athalassohaline Wadi An Natrun, Egypt.</title>
        <authorList>
            <person name="Zhao B."/>
        </authorList>
    </citation>
    <scope>NUCLEOTIDE SEQUENCE [LARGE SCALE GENOMIC DNA]</scope>
    <source>
        <strain evidence="1 2">CGMCC 1.3597</strain>
    </source>
</reference>
<dbReference type="AlphaFoldDB" id="A0A202EBN9"/>
<accession>A0A202EBN9</accession>
<evidence type="ECO:0008006" key="3">
    <source>
        <dbReference type="Google" id="ProtNLM"/>
    </source>
</evidence>
<dbReference type="Proteomes" id="UP000196084">
    <property type="component" value="Unassembled WGS sequence"/>
</dbReference>
<gene>
    <name evidence="1" type="ORF">B2G88_02245</name>
</gene>
<evidence type="ECO:0000313" key="1">
    <source>
        <dbReference type="EMBL" id="OVE85664.1"/>
    </source>
</evidence>
<dbReference type="OrthoDB" id="193769at2157"/>
<dbReference type="EMBL" id="MWPH01000001">
    <property type="protein sequence ID" value="OVE85664.1"/>
    <property type="molecule type" value="Genomic_DNA"/>
</dbReference>
<keyword evidence="2" id="KW-1185">Reference proteome</keyword>
<name>A0A202EBN9_9EURY</name>